<proteinExistence type="predicted"/>
<dbReference type="InParanoid" id="A0A4R5DBX5"/>
<evidence type="ECO:0000256" key="1">
    <source>
        <dbReference type="SAM" id="MobiDB-lite"/>
    </source>
</evidence>
<dbReference type="RefSeq" id="WP_131895969.1">
    <property type="nucleotide sequence ID" value="NZ_SMKZ01000020.1"/>
</dbReference>
<keyword evidence="2" id="KW-0812">Transmembrane</keyword>
<name>A0A4R5DBX5_9ACTN</name>
<reference evidence="3 4" key="1">
    <citation type="submission" date="2019-03" db="EMBL/GenBank/DDBJ databases">
        <title>Draft genome sequences of novel Actinobacteria.</title>
        <authorList>
            <person name="Sahin N."/>
            <person name="Ay H."/>
            <person name="Saygin H."/>
        </authorList>
    </citation>
    <scope>NUCLEOTIDE SEQUENCE [LARGE SCALE GENOMIC DNA]</scope>
    <source>
        <strain evidence="3 4">5K138</strain>
    </source>
</reference>
<sequence length="133" mass="13128">MSDTAVMGALGGLARSASAVLVGVVIASAGSADATAAAEPGGSTIVLPAAISADRGAAVAAADLHAGRSQAAPKLAAPERATPARAVQVADDGENGDRGWGWGPSRIIWGALGWLGLVVVAAILLRRLASRRR</sequence>
<keyword evidence="4" id="KW-1185">Reference proteome</keyword>
<dbReference type="AlphaFoldDB" id="A0A4R5DBX5"/>
<keyword evidence="2" id="KW-0472">Membrane</keyword>
<organism evidence="3 4">
    <name type="scientific">Jiangella asiatica</name>
    <dbReference type="NCBI Taxonomy" id="2530372"/>
    <lineage>
        <taxon>Bacteria</taxon>
        <taxon>Bacillati</taxon>
        <taxon>Actinomycetota</taxon>
        <taxon>Actinomycetes</taxon>
        <taxon>Jiangellales</taxon>
        <taxon>Jiangellaceae</taxon>
        <taxon>Jiangella</taxon>
    </lineage>
</organism>
<comment type="caution">
    <text evidence="3">The sequence shown here is derived from an EMBL/GenBank/DDBJ whole genome shotgun (WGS) entry which is preliminary data.</text>
</comment>
<gene>
    <name evidence="3" type="ORF">E1269_15320</name>
</gene>
<evidence type="ECO:0000313" key="4">
    <source>
        <dbReference type="Proteomes" id="UP000294739"/>
    </source>
</evidence>
<feature type="region of interest" description="Disordered" evidence="1">
    <location>
        <begin position="72"/>
        <end position="97"/>
    </location>
</feature>
<accession>A0A4R5DBX5</accession>
<dbReference type="EMBL" id="SMKZ01000020">
    <property type="protein sequence ID" value="TDE09084.1"/>
    <property type="molecule type" value="Genomic_DNA"/>
</dbReference>
<feature type="transmembrane region" description="Helical" evidence="2">
    <location>
        <begin position="107"/>
        <end position="125"/>
    </location>
</feature>
<dbReference type="Proteomes" id="UP000294739">
    <property type="component" value="Unassembled WGS sequence"/>
</dbReference>
<evidence type="ECO:0000256" key="2">
    <source>
        <dbReference type="SAM" id="Phobius"/>
    </source>
</evidence>
<protein>
    <submittedName>
        <fullName evidence="3">Uncharacterized protein</fullName>
    </submittedName>
</protein>
<evidence type="ECO:0000313" key="3">
    <source>
        <dbReference type="EMBL" id="TDE09084.1"/>
    </source>
</evidence>
<keyword evidence="2" id="KW-1133">Transmembrane helix</keyword>